<dbReference type="Proteomes" id="UP000198210">
    <property type="component" value="Chromosome I"/>
</dbReference>
<gene>
    <name evidence="3" type="ORF">GA0074704_3385</name>
</gene>
<dbReference type="InterPro" id="IPR000914">
    <property type="entry name" value="SBP_5_dom"/>
</dbReference>
<accession>A0A1C5IGN5</accession>
<dbReference type="GO" id="GO:1904680">
    <property type="term" value="F:peptide transmembrane transporter activity"/>
    <property type="evidence" value="ECO:0007669"/>
    <property type="project" value="TreeGrafter"/>
</dbReference>
<feature type="chain" id="PRO_5039648332" evidence="1">
    <location>
        <begin position="22"/>
        <end position="558"/>
    </location>
</feature>
<dbReference type="Gene3D" id="3.90.76.10">
    <property type="entry name" value="Dipeptide-binding Protein, Domain 1"/>
    <property type="match status" value="1"/>
</dbReference>
<dbReference type="GO" id="GO:0042597">
    <property type="term" value="C:periplasmic space"/>
    <property type="evidence" value="ECO:0007669"/>
    <property type="project" value="UniProtKB-ARBA"/>
</dbReference>
<keyword evidence="1" id="KW-0732">Signal</keyword>
<dbReference type="PIRSF" id="PIRSF002741">
    <property type="entry name" value="MppA"/>
    <property type="match status" value="1"/>
</dbReference>
<feature type="signal peptide" evidence="1">
    <location>
        <begin position="1"/>
        <end position="21"/>
    </location>
</feature>
<dbReference type="InterPro" id="IPR039424">
    <property type="entry name" value="SBP_5"/>
</dbReference>
<dbReference type="SUPFAM" id="SSF53850">
    <property type="entry name" value="Periplasmic binding protein-like II"/>
    <property type="match status" value="1"/>
</dbReference>
<dbReference type="PROSITE" id="PS51257">
    <property type="entry name" value="PROKAR_LIPOPROTEIN"/>
    <property type="match status" value="1"/>
</dbReference>
<dbReference type="Gene3D" id="3.40.190.10">
    <property type="entry name" value="Periplasmic binding protein-like II"/>
    <property type="match status" value="1"/>
</dbReference>
<protein>
    <submittedName>
        <fullName evidence="3">Peptide/nickel transport system substrate-binding protein</fullName>
    </submittedName>
</protein>
<proteinExistence type="predicted"/>
<dbReference type="CDD" id="cd08509">
    <property type="entry name" value="PBP2_TmCBP_oligosaccharides_like"/>
    <property type="match status" value="1"/>
</dbReference>
<dbReference type="PANTHER" id="PTHR30290:SF82">
    <property type="entry name" value="ABC-TYPE DIPEPTIDE_OLIGOPEPTIDE TRANSPORT SYSTEM, PERIPLASMIC COMPONENT"/>
    <property type="match status" value="1"/>
</dbReference>
<evidence type="ECO:0000259" key="2">
    <source>
        <dbReference type="Pfam" id="PF00496"/>
    </source>
</evidence>
<dbReference type="InterPro" id="IPR030678">
    <property type="entry name" value="Peptide/Ni-bd"/>
</dbReference>
<evidence type="ECO:0000313" key="4">
    <source>
        <dbReference type="Proteomes" id="UP000198210"/>
    </source>
</evidence>
<name>A0A1C5IGN5_9ACTN</name>
<dbReference type="GO" id="GO:0043190">
    <property type="term" value="C:ATP-binding cassette (ABC) transporter complex"/>
    <property type="evidence" value="ECO:0007669"/>
    <property type="project" value="InterPro"/>
</dbReference>
<keyword evidence="4" id="KW-1185">Reference proteome</keyword>
<sequence length="558" mass="60584">MRRRQFLAVALAGALATGVVACGDSPNAGKKNGAAATVLNIGMPNGPQAENNNPFLTTSAAASLGYRWQIYEPLMMWNPVKPAEAFKPWLATKAEWSADYTSVKVTVRDDATWSDGQKVTAEDVAFTYELVKKYPALNDQGVPYTGATASGNEVTITMASPQFVNQQKVLWRVPIVPKHLWEKIGDPTTDPVKQPVGSGPYTLKSFTPATTTLTVRDKGYWQAPPKVKELRYTSYTDNSAQTTALANGESEWSFVFIPNYQTVFVAKDQEHHKVWAPAILGIHGLYLNTTRKPFDDPTLRRAMNMVIDRADIFTTAEAGYFHPEVKSVTGLPSPAGDSFVAAEFKGQEHKVDVEGAKALLTGAGYKLDGTTLKDRTGKAVTIKLTDPAGWSDYQTSLEIVKDGLSKIGIAATIDKANQDAWFRNVEQGNFEGTFRWTEGGATPYDIYRTIMDGRQLKPIGTASPAGNFGRFDNKEATAALVAYANATDEAARTAALNTLQKVFVDQMPMIPVGADNIGGAYSTKNWTGWPDDANPYGALQPTQPNALDVVLHLEPAGS</sequence>
<evidence type="ECO:0000256" key="1">
    <source>
        <dbReference type="SAM" id="SignalP"/>
    </source>
</evidence>
<dbReference type="Gene3D" id="3.10.105.10">
    <property type="entry name" value="Dipeptide-binding Protein, Domain 3"/>
    <property type="match status" value="1"/>
</dbReference>
<organism evidence="3 4">
    <name type="scientific">Micromonospora siamensis</name>
    <dbReference type="NCBI Taxonomy" id="299152"/>
    <lineage>
        <taxon>Bacteria</taxon>
        <taxon>Bacillati</taxon>
        <taxon>Actinomycetota</taxon>
        <taxon>Actinomycetes</taxon>
        <taxon>Micromonosporales</taxon>
        <taxon>Micromonosporaceae</taxon>
        <taxon>Micromonospora</taxon>
    </lineage>
</organism>
<feature type="domain" description="Solute-binding protein family 5" evidence="2">
    <location>
        <begin position="86"/>
        <end position="445"/>
    </location>
</feature>
<dbReference type="EMBL" id="LT607751">
    <property type="protein sequence ID" value="SCG57424.1"/>
    <property type="molecule type" value="Genomic_DNA"/>
</dbReference>
<dbReference type="RefSeq" id="WP_088971396.1">
    <property type="nucleotide sequence ID" value="NZ_JBHLYF010000043.1"/>
</dbReference>
<evidence type="ECO:0000313" key="3">
    <source>
        <dbReference type="EMBL" id="SCG57424.1"/>
    </source>
</evidence>
<dbReference type="Pfam" id="PF00496">
    <property type="entry name" value="SBP_bac_5"/>
    <property type="match status" value="1"/>
</dbReference>
<dbReference type="GO" id="GO:0015833">
    <property type="term" value="P:peptide transport"/>
    <property type="evidence" value="ECO:0007669"/>
    <property type="project" value="TreeGrafter"/>
</dbReference>
<reference evidence="3 4" key="1">
    <citation type="submission" date="2016-06" db="EMBL/GenBank/DDBJ databases">
        <authorList>
            <person name="Kjaerup R.B."/>
            <person name="Dalgaard T.S."/>
            <person name="Juul-Madsen H.R."/>
        </authorList>
    </citation>
    <scope>NUCLEOTIDE SEQUENCE [LARGE SCALE GENOMIC DNA]</scope>
    <source>
        <strain evidence="3 4">DSM 45097</strain>
    </source>
</reference>
<dbReference type="AlphaFoldDB" id="A0A1C5IGN5"/>
<dbReference type="PANTHER" id="PTHR30290">
    <property type="entry name" value="PERIPLASMIC BINDING COMPONENT OF ABC TRANSPORTER"/>
    <property type="match status" value="1"/>
</dbReference>